<feature type="region of interest" description="Disordered" evidence="1">
    <location>
        <begin position="1"/>
        <end position="29"/>
    </location>
</feature>
<name>T0ZP08_9ZZZZ</name>
<feature type="non-terminal residue" evidence="2">
    <location>
        <position position="54"/>
    </location>
</feature>
<feature type="compositionally biased region" description="Basic and acidic residues" evidence="1">
    <location>
        <begin position="17"/>
        <end position="26"/>
    </location>
</feature>
<evidence type="ECO:0000256" key="1">
    <source>
        <dbReference type="SAM" id="MobiDB-lite"/>
    </source>
</evidence>
<reference evidence="2" key="2">
    <citation type="journal article" date="2014" name="ISME J.">
        <title>Microbial stratification in low pH oxic and suboxic macroscopic growths along an acid mine drainage.</title>
        <authorList>
            <person name="Mendez-Garcia C."/>
            <person name="Mesa V."/>
            <person name="Sprenger R.R."/>
            <person name="Richter M."/>
            <person name="Diez M.S."/>
            <person name="Solano J."/>
            <person name="Bargiela R."/>
            <person name="Golyshina O.V."/>
            <person name="Manteca A."/>
            <person name="Ramos J.L."/>
            <person name="Gallego J.R."/>
            <person name="Llorente I."/>
            <person name="Martins Dos Santos V.A."/>
            <person name="Jensen O.N."/>
            <person name="Pelaez A.I."/>
            <person name="Sanchez J."/>
            <person name="Ferrer M."/>
        </authorList>
    </citation>
    <scope>NUCLEOTIDE SEQUENCE</scope>
</reference>
<comment type="caution">
    <text evidence="2">The sequence shown here is derived from an EMBL/GenBank/DDBJ whole genome shotgun (WGS) entry which is preliminary data.</text>
</comment>
<sequence length="54" mass="5830">MSAKSGKTSKAPPPDTLRAEYQRKDLGPGVRGKYLKQHAQGANLVLLQPEVAKV</sequence>
<dbReference type="AlphaFoldDB" id="T0ZP08"/>
<proteinExistence type="predicted"/>
<protein>
    <submittedName>
        <fullName evidence="2">Uncharacterized protein</fullName>
    </submittedName>
</protein>
<evidence type="ECO:0000313" key="2">
    <source>
        <dbReference type="EMBL" id="EQD31535.1"/>
    </source>
</evidence>
<organism evidence="2">
    <name type="scientific">mine drainage metagenome</name>
    <dbReference type="NCBI Taxonomy" id="410659"/>
    <lineage>
        <taxon>unclassified sequences</taxon>
        <taxon>metagenomes</taxon>
        <taxon>ecological metagenomes</taxon>
    </lineage>
</organism>
<accession>T0ZP08</accession>
<reference evidence="2" key="1">
    <citation type="submission" date="2013-08" db="EMBL/GenBank/DDBJ databases">
        <authorList>
            <person name="Mendez C."/>
            <person name="Richter M."/>
            <person name="Ferrer M."/>
            <person name="Sanchez J."/>
        </authorList>
    </citation>
    <scope>NUCLEOTIDE SEQUENCE</scope>
</reference>
<gene>
    <name evidence="2" type="ORF">B1B_18087</name>
</gene>
<dbReference type="EMBL" id="AUZY01012092">
    <property type="protein sequence ID" value="EQD31535.1"/>
    <property type="molecule type" value="Genomic_DNA"/>
</dbReference>